<dbReference type="GO" id="GO:0008380">
    <property type="term" value="P:RNA splicing"/>
    <property type="evidence" value="ECO:0007669"/>
    <property type="project" value="UniProtKB-KW"/>
</dbReference>
<dbReference type="EMBL" id="KZ288310">
    <property type="protein sequence ID" value="PBC28564.1"/>
    <property type="molecule type" value="Genomic_DNA"/>
</dbReference>
<gene>
    <name evidence="5" type="ORF">APICC_05879</name>
</gene>
<dbReference type="FunFam" id="1.20.1390.10:FF:000002">
    <property type="entry name" value="Serine/arginine repetitive matrix 1 isoform 2"/>
    <property type="match status" value="1"/>
</dbReference>
<evidence type="ECO:0000259" key="4">
    <source>
        <dbReference type="PROSITE" id="PS51025"/>
    </source>
</evidence>
<keyword evidence="1" id="KW-0507">mRNA processing</keyword>
<dbReference type="InterPro" id="IPR002483">
    <property type="entry name" value="PWI_dom"/>
</dbReference>
<reference evidence="5 6" key="1">
    <citation type="submission" date="2014-07" db="EMBL/GenBank/DDBJ databases">
        <title>Genomic and transcriptomic analysis on Apis cerana provide comprehensive insights into honey bee biology.</title>
        <authorList>
            <person name="Diao Q."/>
            <person name="Sun L."/>
            <person name="Zheng H."/>
            <person name="Zheng H."/>
            <person name="Xu S."/>
            <person name="Wang S."/>
            <person name="Zeng Z."/>
            <person name="Hu F."/>
            <person name="Su S."/>
            <person name="Wu J."/>
        </authorList>
    </citation>
    <scope>NUCLEOTIDE SEQUENCE [LARGE SCALE GENOMIC DNA]</scope>
    <source>
        <tissue evidence="5">Pupae without intestine</tissue>
    </source>
</reference>
<evidence type="ECO:0000256" key="1">
    <source>
        <dbReference type="ARBA" id="ARBA00022664"/>
    </source>
</evidence>
<dbReference type="PANTHER" id="PTHR23148">
    <property type="entry name" value="SERINE/ARGININE REGULATED NUCLEAR MATRIX PROTEIN"/>
    <property type="match status" value="1"/>
</dbReference>
<dbReference type="PANTHER" id="PTHR23148:SF0">
    <property type="entry name" value="SERINE_ARGININE REPETITIVE MATRIX PROTEIN 1"/>
    <property type="match status" value="1"/>
</dbReference>
<dbReference type="InterPro" id="IPR052225">
    <property type="entry name" value="Ser/Arg_repetitive_matrix"/>
</dbReference>
<evidence type="ECO:0000313" key="6">
    <source>
        <dbReference type="Proteomes" id="UP000242457"/>
    </source>
</evidence>
<accession>A0A2A3EAR5</accession>
<dbReference type="Pfam" id="PF01480">
    <property type="entry name" value="PWI"/>
    <property type="match status" value="1"/>
</dbReference>
<dbReference type="InterPro" id="IPR036483">
    <property type="entry name" value="PWI_dom_sf"/>
</dbReference>
<feature type="domain" description="PWI" evidence="4">
    <location>
        <begin position="24"/>
        <end position="123"/>
    </location>
</feature>
<protein>
    <recommendedName>
        <fullName evidence="3">Serine/arginine repetitive matrix protein 1</fullName>
    </recommendedName>
</protein>
<evidence type="ECO:0000313" key="5">
    <source>
        <dbReference type="EMBL" id="PBC28564.1"/>
    </source>
</evidence>
<dbReference type="STRING" id="94128.A0A2A3EAR5"/>
<keyword evidence="6" id="KW-1185">Reference proteome</keyword>
<sequence>MMYTGTTASQDTRFSDKEKKLLKQMKFGDSLTQKVDMSKVKLDVIKPWITTKITQILGMEDDVVVEFVYNQLEEKFPDPRKMQINLTGFLNGRNARSFMGELWDLLVSAQESVTGIPEAFLQQKKDQIKKRLVIIKFSLQRQKG</sequence>
<keyword evidence="2" id="KW-0508">mRNA splicing</keyword>
<dbReference type="Gene3D" id="1.20.1390.10">
    <property type="entry name" value="PWI domain"/>
    <property type="match status" value="1"/>
</dbReference>
<dbReference type="GO" id="GO:0006397">
    <property type="term" value="P:mRNA processing"/>
    <property type="evidence" value="ECO:0007669"/>
    <property type="project" value="UniProtKB-KW"/>
</dbReference>
<dbReference type="Proteomes" id="UP000242457">
    <property type="component" value="Unassembled WGS sequence"/>
</dbReference>
<dbReference type="PROSITE" id="PS51025">
    <property type="entry name" value="PWI"/>
    <property type="match status" value="1"/>
</dbReference>
<organism evidence="5 6">
    <name type="scientific">Apis cerana cerana</name>
    <name type="common">Oriental honeybee</name>
    <dbReference type="NCBI Taxonomy" id="94128"/>
    <lineage>
        <taxon>Eukaryota</taxon>
        <taxon>Metazoa</taxon>
        <taxon>Ecdysozoa</taxon>
        <taxon>Arthropoda</taxon>
        <taxon>Hexapoda</taxon>
        <taxon>Insecta</taxon>
        <taxon>Pterygota</taxon>
        <taxon>Neoptera</taxon>
        <taxon>Endopterygota</taxon>
        <taxon>Hymenoptera</taxon>
        <taxon>Apocrita</taxon>
        <taxon>Aculeata</taxon>
        <taxon>Apoidea</taxon>
        <taxon>Anthophila</taxon>
        <taxon>Apidae</taxon>
        <taxon>Apis</taxon>
    </lineage>
</organism>
<dbReference type="SUPFAM" id="SSF101233">
    <property type="entry name" value="PWI domain"/>
    <property type="match status" value="1"/>
</dbReference>
<dbReference type="GO" id="GO:0048024">
    <property type="term" value="P:regulation of mRNA splicing, via spliceosome"/>
    <property type="evidence" value="ECO:0007669"/>
    <property type="project" value="TreeGrafter"/>
</dbReference>
<dbReference type="AlphaFoldDB" id="A0A2A3EAR5"/>
<name>A0A2A3EAR5_APICC</name>
<dbReference type="GO" id="GO:0005681">
    <property type="term" value="C:spliceosomal complex"/>
    <property type="evidence" value="ECO:0007669"/>
    <property type="project" value="TreeGrafter"/>
</dbReference>
<dbReference type="GO" id="GO:0003723">
    <property type="term" value="F:RNA binding"/>
    <property type="evidence" value="ECO:0007669"/>
    <property type="project" value="TreeGrafter"/>
</dbReference>
<evidence type="ECO:0000256" key="3">
    <source>
        <dbReference type="ARBA" id="ARBA00067280"/>
    </source>
</evidence>
<evidence type="ECO:0000256" key="2">
    <source>
        <dbReference type="ARBA" id="ARBA00023187"/>
    </source>
</evidence>
<proteinExistence type="predicted"/>
<dbReference type="SMART" id="SM00311">
    <property type="entry name" value="PWI"/>
    <property type="match status" value="1"/>
</dbReference>
<dbReference type="OrthoDB" id="163257at2759"/>